<evidence type="ECO:0000256" key="2">
    <source>
        <dbReference type="ARBA" id="ARBA00008654"/>
    </source>
</evidence>
<protein>
    <submittedName>
        <fullName evidence="9">TauD/TfdA family dioxygenase</fullName>
    </submittedName>
</protein>
<dbReference type="SUPFAM" id="SSF51197">
    <property type="entry name" value="Clavaminate synthase-like"/>
    <property type="match status" value="1"/>
</dbReference>
<feature type="domain" description="Gamma-butyrobetaine hydroxylase-like N-terminal" evidence="8">
    <location>
        <begin position="9"/>
        <end position="79"/>
    </location>
</feature>
<comment type="caution">
    <text evidence="9">The sequence shown here is derived from an EMBL/GenBank/DDBJ whole genome shotgun (WGS) entry which is preliminary data.</text>
</comment>
<evidence type="ECO:0000256" key="1">
    <source>
        <dbReference type="ARBA" id="ARBA00001954"/>
    </source>
</evidence>
<comment type="cofactor">
    <cofactor evidence="1">
        <name>Fe(2+)</name>
        <dbReference type="ChEBI" id="CHEBI:29033"/>
    </cofactor>
</comment>
<evidence type="ECO:0000259" key="8">
    <source>
        <dbReference type="Pfam" id="PF06155"/>
    </source>
</evidence>
<dbReference type="InterPro" id="IPR038492">
    <property type="entry name" value="GBBH-like_N_sf"/>
</dbReference>
<keyword evidence="6" id="KW-0408">Iron</keyword>
<dbReference type="Gene3D" id="3.30.2020.30">
    <property type="match status" value="1"/>
</dbReference>
<accession>A0ABT3Z6L6</accession>
<gene>
    <name evidence="9" type="ORF">OEG84_06585</name>
</gene>
<keyword evidence="5" id="KW-0560">Oxidoreductase</keyword>
<dbReference type="Pfam" id="PF02668">
    <property type="entry name" value="TauD"/>
    <property type="match status" value="1"/>
</dbReference>
<keyword evidence="3" id="KW-0479">Metal-binding</keyword>
<comment type="similarity">
    <text evidence="2">Belongs to the gamma-BBH/TMLD family.</text>
</comment>
<evidence type="ECO:0000259" key="7">
    <source>
        <dbReference type="Pfam" id="PF02668"/>
    </source>
</evidence>
<keyword evidence="4 9" id="KW-0223">Dioxygenase</keyword>
<evidence type="ECO:0000256" key="3">
    <source>
        <dbReference type="ARBA" id="ARBA00022723"/>
    </source>
</evidence>
<keyword evidence="10" id="KW-1185">Reference proteome</keyword>
<dbReference type="PANTHER" id="PTHR10696">
    <property type="entry name" value="GAMMA-BUTYROBETAINE HYDROXYLASE-RELATED"/>
    <property type="match status" value="1"/>
</dbReference>
<reference evidence="9" key="1">
    <citation type="submission" date="2022-10" db="EMBL/GenBank/DDBJ databases">
        <title>Hoeflea sp. G2-23, isolated from marine algae.</title>
        <authorList>
            <person name="Kristyanto S."/>
            <person name="Kim J.M."/>
            <person name="Jeon C.O."/>
        </authorList>
    </citation>
    <scope>NUCLEOTIDE SEQUENCE</scope>
    <source>
        <strain evidence="9">G2-23</strain>
    </source>
</reference>
<dbReference type="Proteomes" id="UP001073227">
    <property type="component" value="Unassembled WGS sequence"/>
</dbReference>
<sequence length="376" mass="41912">MMLTDLTVRADTLVVTWTDGASTEYPTIWLRDNCPSGQHPQTHERILDLLTLDEAPVLTSARLDADTAKLTYADGHVSHMPVLLLNAHRPGQQEADPGALSPRLWRSNLGASGIPRHKAAQIAVDDNALNSWMHDTATLGLSIVEHLEDRVGAGVDLAERIGFLRQTNFGTTFEVINKPDPNNLAYTSVALPLHTDLPNQEVPPGYQFLHCLANEATGGGSIFADGFAMAEDLRSEDPDAFRLLSEVPIPFRFHDDEVDIQVHEPVITLDTAGEIIEIRYNAHLAGIFDMSPDIMPGYYRAYRAFMARTRDPKYRLTLKLKAGEMVVFENRRVLHGRDAFDPSTGYRHLHGCYVDRGEFFSRMRLLARRMDAADAA</sequence>
<organism evidence="9 10">
    <name type="scientific">Hoeflea algicola</name>
    <dbReference type="NCBI Taxonomy" id="2983763"/>
    <lineage>
        <taxon>Bacteria</taxon>
        <taxon>Pseudomonadati</taxon>
        <taxon>Pseudomonadota</taxon>
        <taxon>Alphaproteobacteria</taxon>
        <taxon>Hyphomicrobiales</taxon>
        <taxon>Rhizobiaceae</taxon>
        <taxon>Hoeflea</taxon>
    </lineage>
</organism>
<dbReference type="InterPro" id="IPR003819">
    <property type="entry name" value="TauD/TfdA-like"/>
</dbReference>
<evidence type="ECO:0000313" key="10">
    <source>
        <dbReference type="Proteomes" id="UP001073227"/>
    </source>
</evidence>
<evidence type="ECO:0000256" key="4">
    <source>
        <dbReference type="ARBA" id="ARBA00022964"/>
    </source>
</evidence>
<dbReference type="EMBL" id="JAOVZR010000001">
    <property type="protein sequence ID" value="MCY0147385.1"/>
    <property type="molecule type" value="Genomic_DNA"/>
</dbReference>
<dbReference type="InterPro" id="IPR050411">
    <property type="entry name" value="AlphaKG_dependent_hydroxylases"/>
</dbReference>
<evidence type="ECO:0000313" key="9">
    <source>
        <dbReference type="EMBL" id="MCY0147385.1"/>
    </source>
</evidence>
<dbReference type="InterPro" id="IPR010376">
    <property type="entry name" value="GBBH-like_N"/>
</dbReference>
<dbReference type="CDD" id="cd00250">
    <property type="entry name" value="CAS_like"/>
    <property type="match status" value="1"/>
</dbReference>
<proteinExistence type="inferred from homology"/>
<name>A0ABT3Z6L6_9HYPH</name>
<evidence type="ECO:0000256" key="5">
    <source>
        <dbReference type="ARBA" id="ARBA00023002"/>
    </source>
</evidence>
<dbReference type="Gene3D" id="3.60.130.10">
    <property type="entry name" value="Clavaminate synthase-like"/>
    <property type="match status" value="1"/>
</dbReference>
<dbReference type="GO" id="GO:0051213">
    <property type="term" value="F:dioxygenase activity"/>
    <property type="evidence" value="ECO:0007669"/>
    <property type="project" value="UniProtKB-KW"/>
</dbReference>
<dbReference type="PANTHER" id="PTHR10696:SF25">
    <property type="entry name" value="OXIDOREDUCTASE AIM17-RELATED"/>
    <property type="match status" value="1"/>
</dbReference>
<dbReference type="RefSeq" id="WP_267652991.1">
    <property type="nucleotide sequence ID" value="NZ_JAOVZR010000001.1"/>
</dbReference>
<feature type="domain" description="TauD/TfdA-like" evidence="7">
    <location>
        <begin position="125"/>
        <end position="353"/>
    </location>
</feature>
<dbReference type="Pfam" id="PF06155">
    <property type="entry name" value="GBBH-like_N"/>
    <property type="match status" value="1"/>
</dbReference>
<dbReference type="InterPro" id="IPR042098">
    <property type="entry name" value="TauD-like_sf"/>
</dbReference>
<evidence type="ECO:0000256" key="6">
    <source>
        <dbReference type="ARBA" id="ARBA00023004"/>
    </source>
</evidence>